<evidence type="ECO:0000313" key="1">
    <source>
        <dbReference type="EMBL" id="CAB4600055.1"/>
    </source>
</evidence>
<dbReference type="EMBL" id="CAEZSR010000314">
    <property type="protein sequence ID" value="CAB4600055.1"/>
    <property type="molecule type" value="Genomic_DNA"/>
</dbReference>
<proteinExistence type="predicted"/>
<dbReference type="SUPFAM" id="SSF54909">
    <property type="entry name" value="Dimeric alpha+beta barrel"/>
    <property type="match status" value="1"/>
</dbReference>
<dbReference type="Gene3D" id="3.30.70.100">
    <property type="match status" value="1"/>
</dbReference>
<protein>
    <submittedName>
        <fullName evidence="1">Unannotated protein</fullName>
    </submittedName>
</protein>
<gene>
    <name evidence="1" type="ORF">UFOPK1493_04260</name>
</gene>
<dbReference type="InterPro" id="IPR011008">
    <property type="entry name" value="Dimeric_a/b-barrel"/>
</dbReference>
<reference evidence="1" key="1">
    <citation type="submission" date="2020-05" db="EMBL/GenBank/DDBJ databases">
        <authorList>
            <person name="Chiriac C."/>
            <person name="Salcher M."/>
            <person name="Ghai R."/>
            <person name="Kavagutti S V."/>
        </authorList>
    </citation>
    <scope>NUCLEOTIDE SEQUENCE</scope>
</reference>
<organism evidence="1">
    <name type="scientific">freshwater metagenome</name>
    <dbReference type="NCBI Taxonomy" id="449393"/>
    <lineage>
        <taxon>unclassified sequences</taxon>
        <taxon>metagenomes</taxon>
        <taxon>ecological metagenomes</taxon>
    </lineage>
</organism>
<dbReference type="AlphaFoldDB" id="A0A6J6GMF0"/>
<sequence>MSAARVIEIRSYKLKPGTGAMFHSLVSETSIPLMQAAGMIVVAYGQSLHDPDH</sequence>
<accession>A0A6J6GMF0</accession>
<name>A0A6J6GMF0_9ZZZZ</name>